<dbReference type="EMBL" id="AP019307">
    <property type="protein sequence ID" value="BBH16226.1"/>
    <property type="molecule type" value="Genomic_DNA"/>
</dbReference>
<evidence type="ECO:0000256" key="1">
    <source>
        <dbReference type="SAM" id="Phobius"/>
    </source>
</evidence>
<name>A0A3G9ICY9_9ACTN</name>
<organism evidence="2 3">
    <name type="scientific">Nocardioides baekrokdamisoli</name>
    <dbReference type="NCBI Taxonomy" id="1804624"/>
    <lineage>
        <taxon>Bacteria</taxon>
        <taxon>Bacillati</taxon>
        <taxon>Actinomycetota</taxon>
        <taxon>Actinomycetes</taxon>
        <taxon>Propionibacteriales</taxon>
        <taxon>Nocardioidaceae</taxon>
        <taxon>Nocardioides</taxon>
    </lineage>
</organism>
<accession>A0A3G9ICY9</accession>
<proteinExistence type="predicted"/>
<evidence type="ECO:0000313" key="2">
    <source>
        <dbReference type="EMBL" id="BBH16226.1"/>
    </source>
</evidence>
<feature type="transmembrane region" description="Helical" evidence="1">
    <location>
        <begin position="178"/>
        <end position="197"/>
    </location>
</feature>
<evidence type="ECO:0008006" key="4">
    <source>
        <dbReference type="Google" id="ProtNLM"/>
    </source>
</evidence>
<keyword evidence="3" id="KW-1185">Reference proteome</keyword>
<keyword evidence="1" id="KW-0472">Membrane</keyword>
<evidence type="ECO:0000313" key="3">
    <source>
        <dbReference type="Proteomes" id="UP000271573"/>
    </source>
</evidence>
<feature type="transmembrane region" description="Helical" evidence="1">
    <location>
        <begin position="209"/>
        <end position="232"/>
    </location>
</feature>
<dbReference type="Pfam" id="PF13803">
    <property type="entry name" value="DUF4184"/>
    <property type="match status" value="1"/>
</dbReference>
<dbReference type="RefSeq" id="WP_164512444.1">
    <property type="nucleotide sequence ID" value="NZ_AP019307.1"/>
</dbReference>
<dbReference type="Proteomes" id="UP000271573">
    <property type="component" value="Chromosome"/>
</dbReference>
<gene>
    <name evidence="2" type="ORF">Back2_05130</name>
</gene>
<protein>
    <recommendedName>
        <fullName evidence="4">DUF4184 domain-containing protein</fullName>
    </recommendedName>
</protein>
<feature type="transmembrane region" description="Helical" evidence="1">
    <location>
        <begin position="51"/>
        <end position="76"/>
    </location>
</feature>
<dbReference type="KEGG" id="nbe:Back2_05130"/>
<sequence>MPFTLSHPAAVLPLRWLGVPMSALVAGSMSPDWPVFIGAWGAYHFTHSWAGVFLLDWVVAVAAVAVWFAWLRSPLVDLSPDFVRRRLAPTVTISRRGWLLMPLGAVVGSAIHLLWDELVHPDAWGASHIRWIGEMHGGVAGTTWAQAVSDVVGLAVVLVWLVVHIARQSAGASSPRVLRGDVAPWVLALAGAVAVAATVTQSSGGLVNLAFHLAVNGVAAACAFGVAVIVAWQVASRARSR</sequence>
<feature type="transmembrane region" description="Helical" evidence="1">
    <location>
        <begin position="97"/>
        <end position="115"/>
    </location>
</feature>
<reference evidence="2 3" key="1">
    <citation type="submission" date="2018-11" db="EMBL/GenBank/DDBJ databases">
        <title>Complete genome sequence of Nocardioides baekrokdamisoli strain KCTC 39748.</title>
        <authorList>
            <person name="Kang S.W."/>
            <person name="Lee K.C."/>
            <person name="Kim K.K."/>
            <person name="Kim J.S."/>
            <person name="Kim D.S."/>
            <person name="Ko S.H."/>
            <person name="Yang S.H."/>
            <person name="Shin Y.K."/>
            <person name="Lee J.S."/>
        </authorList>
    </citation>
    <scope>NUCLEOTIDE SEQUENCE [LARGE SCALE GENOMIC DNA]</scope>
    <source>
        <strain evidence="2 3">KCTC 39748</strain>
    </source>
</reference>
<keyword evidence="1" id="KW-1133">Transmembrane helix</keyword>
<keyword evidence="1" id="KW-0812">Transmembrane</keyword>
<dbReference type="InterPro" id="IPR025238">
    <property type="entry name" value="DUF4184"/>
</dbReference>
<feature type="transmembrane region" description="Helical" evidence="1">
    <location>
        <begin position="144"/>
        <end position="166"/>
    </location>
</feature>
<dbReference type="AlphaFoldDB" id="A0A3G9ICY9"/>